<sequence length="243" mass="27186">MSNIAIKVNDISMMFNKSSEKIDSLKEYMIKLVKRQLMFEEFWALQNISFEIKKGEAVGIVGLNGSGKSTLLKTIAKVLKPTKGEVEVVGTIAPLIELGAGFDSNLSARENIFLNGAVLGYNRTQMREKFESIMDFAELWDFVDVPIKNFSSGMVARLGFSIATSNMPDILIVDEILGVGDYKFQRKCEERMSKIIDNGATIVFVSHSIEQVREVCSRAIWLEKGHMLMDGSVDEVCDKYSES</sequence>
<keyword evidence="4" id="KW-0067">ATP-binding</keyword>
<dbReference type="InterPro" id="IPR050683">
    <property type="entry name" value="Bact_Polysacc_Export_ATP-bd"/>
</dbReference>
<dbReference type="Pfam" id="PF00005">
    <property type="entry name" value="ABC_tran"/>
    <property type="match status" value="1"/>
</dbReference>
<evidence type="ECO:0000256" key="3">
    <source>
        <dbReference type="ARBA" id="ARBA00022741"/>
    </source>
</evidence>
<dbReference type="GO" id="GO:0016887">
    <property type="term" value="F:ATP hydrolysis activity"/>
    <property type="evidence" value="ECO:0007669"/>
    <property type="project" value="InterPro"/>
</dbReference>
<dbReference type="GO" id="GO:0140359">
    <property type="term" value="F:ABC-type transporter activity"/>
    <property type="evidence" value="ECO:0007669"/>
    <property type="project" value="InterPro"/>
</dbReference>
<keyword evidence="6" id="KW-0378">Hydrolase</keyword>
<name>A0A174D2F5_9FIRM</name>
<dbReference type="GO" id="GO:0016020">
    <property type="term" value="C:membrane"/>
    <property type="evidence" value="ECO:0007669"/>
    <property type="project" value="InterPro"/>
</dbReference>
<dbReference type="GO" id="GO:0005524">
    <property type="term" value="F:ATP binding"/>
    <property type="evidence" value="ECO:0007669"/>
    <property type="project" value="UniProtKB-KW"/>
</dbReference>
<dbReference type="Gene3D" id="3.40.50.300">
    <property type="entry name" value="P-loop containing nucleotide triphosphate hydrolases"/>
    <property type="match status" value="1"/>
</dbReference>
<dbReference type="InterPro" id="IPR015860">
    <property type="entry name" value="ABC_transpr_TagH-like"/>
</dbReference>
<evidence type="ECO:0000259" key="5">
    <source>
        <dbReference type="PROSITE" id="PS50893"/>
    </source>
</evidence>
<dbReference type="PROSITE" id="PS50893">
    <property type="entry name" value="ABC_TRANSPORTER_2"/>
    <property type="match status" value="1"/>
</dbReference>
<feature type="domain" description="ABC transporter" evidence="5">
    <location>
        <begin position="30"/>
        <end position="243"/>
    </location>
</feature>
<protein>
    <submittedName>
        <fullName evidence="6">ABC transporter</fullName>
        <ecNumber evidence="6">3.6.3.40</ecNumber>
    </submittedName>
</protein>
<proteinExistence type="inferred from homology"/>
<dbReference type="PANTHER" id="PTHR46743:SF2">
    <property type="entry name" value="TEICHOIC ACIDS EXPORT ATP-BINDING PROTEIN TAGH"/>
    <property type="match status" value="1"/>
</dbReference>
<dbReference type="InterPro" id="IPR027417">
    <property type="entry name" value="P-loop_NTPase"/>
</dbReference>
<comment type="similarity">
    <text evidence="1">Belongs to the ABC transporter superfamily.</text>
</comment>
<dbReference type="EMBL" id="CYZE01000004">
    <property type="protein sequence ID" value="CUO19902.1"/>
    <property type="molecule type" value="Genomic_DNA"/>
</dbReference>
<dbReference type="InterPro" id="IPR003593">
    <property type="entry name" value="AAA+_ATPase"/>
</dbReference>
<keyword evidence="2" id="KW-0813">Transport</keyword>
<reference evidence="6 7" key="1">
    <citation type="submission" date="2015-09" db="EMBL/GenBank/DDBJ databases">
        <authorList>
            <consortium name="Pathogen Informatics"/>
        </authorList>
    </citation>
    <scope>NUCLEOTIDE SEQUENCE [LARGE SCALE GENOMIC DNA]</scope>
    <source>
        <strain evidence="6 7">2789STDY5608850</strain>
    </source>
</reference>
<dbReference type="AlphaFoldDB" id="A0A174D2F5"/>
<dbReference type="RefSeq" id="WP_002601632.1">
    <property type="nucleotide sequence ID" value="NZ_CABIXC010000004.1"/>
</dbReference>
<dbReference type="SUPFAM" id="SSF52540">
    <property type="entry name" value="P-loop containing nucleoside triphosphate hydrolases"/>
    <property type="match status" value="1"/>
</dbReference>
<dbReference type="EC" id="3.6.3.40" evidence="6"/>
<dbReference type="InterPro" id="IPR003439">
    <property type="entry name" value="ABC_transporter-like_ATP-bd"/>
</dbReference>
<dbReference type="SMART" id="SM00382">
    <property type="entry name" value="AAA"/>
    <property type="match status" value="1"/>
</dbReference>
<keyword evidence="3" id="KW-0547">Nucleotide-binding</keyword>
<dbReference type="Proteomes" id="UP000095651">
    <property type="component" value="Unassembled WGS sequence"/>
</dbReference>
<evidence type="ECO:0000313" key="7">
    <source>
        <dbReference type="Proteomes" id="UP000095651"/>
    </source>
</evidence>
<gene>
    <name evidence="6" type="primary">tagH_2</name>
    <name evidence="6" type="ORF">ERS852407_02133</name>
</gene>
<accession>A0A174D2F5</accession>
<evidence type="ECO:0000256" key="4">
    <source>
        <dbReference type="ARBA" id="ARBA00022840"/>
    </source>
</evidence>
<dbReference type="CDD" id="cd03220">
    <property type="entry name" value="ABC_KpsT_Wzt"/>
    <property type="match status" value="1"/>
</dbReference>
<organism evidence="6 7">
    <name type="scientific">Hungatella hathewayi</name>
    <dbReference type="NCBI Taxonomy" id="154046"/>
    <lineage>
        <taxon>Bacteria</taxon>
        <taxon>Bacillati</taxon>
        <taxon>Bacillota</taxon>
        <taxon>Clostridia</taxon>
        <taxon>Lachnospirales</taxon>
        <taxon>Lachnospiraceae</taxon>
        <taxon>Hungatella</taxon>
    </lineage>
</organism>
<evidence type="ECO:0000313" key="6">
    <source>
        <dbReference type="EMBL" id="CUO19902.1"/>
    </source>
</evidence>
<evidence type="ECO:0000256" key="1">
    <source>
        <dbReference type="ARBA" id="ARBA00005417"/>
    </source>
</evidence>
<evidence type="ECO:0000256" key="2">
    <source>
        <dbReference type="ARBA" id="ARBA00022448"/>
    </source>
</evidence>
<dbReference type="PANTHER" id="PTHR46743">
    <property type="entry name" value="TEICHOIC ACIDS EXPORT ATP-BINDING PROTEIN TAGH"/>
    <property type="match status" value="1"/>
</dbReference>